<feature type="domain" description="SsuA/THI5-like" evidence="2">
    <location>
        <begin position="133"/>
        <end position="202"/>
    </location>
</feature>
<sequence>MAPMPFRLPRRAAALATALVAVLGVAACSSSTGPAYDPSAPIADQVPAGTVITVADQQSILKTMLTASGEAAKLGFGVKFADFAGGPAILESFRADATQVAIVADVPPIHARIARFPSPIIKAWQLDRGGVSTVARPGVPLRTAADLRGRKIGYAEGTAHQAMVLRLLRSAGLSKHDVQLVPLQLTEVGEALGAGQIDIAPLMEPISTKYRLAHPDAQVLPDDLNQAAQSGLMFLYSPQAALADPARAAALKRLSAAVDRARAWVDADKDRWIRTYYAGALKIPAAVGRIAYDGQGGWRSVPLDRALVARQQSTIDVLADFGEIPGGRVSADGSVDFRFDTHPAT</sequence>
<evidence type="ECO:0000256" key="1">
    <source>
        <dbReference type="SAM" id="SignalP"/>
    </source>
</evidence>
<dbReference type="PANTHER" id="PTHR30024:SF48">
    <property type="entry name" value="ABC TRANSPORTER SUBSTRATE-BINDING PROTEIN"/>
    <property type="match status" value="1"/>
</dbReference>
<accession>A0A1H4YQH5</accession>
<feature type="signal peptide" evidence="1">
    <location>
        <begin position="1"/>
        <end position="35"/>
    </location>
</feature>
<dbReference type="AlphaFoldDB" id="A0A1H4YQH5"/>
<dbReference type="PANTHER" id="PTHR30024">
    <property type="entry name" value="ALIPHATIC SULFONATES-BINDING PROTEIN-RELATED"/>
    <property type="match status" value="1"/>
</dbReference>
<evidence type="ECO:0000259" key="2">
    <source>
        <dbReference type="Pfam" id="PF09084"/>
    </source>
</evidence>
<feature type="chain" id="PRO_5038500206" evidence="1">
    <location>
        <begin position="36"/>
        <end position="345"/>
    </location>
</feature>
<evidence type="ECO:0000313" key="3">
    <source>
        <dbReference type="EMBL" id="SED19400.1"/>
    </source>
</evidence>
<evidence type="ECO:0000313" key="4">
    <source>
        <dbReference type="Proteomes" id="UP000182241"/>
    </source>
</evidence>
<dbReference type="Pfam" id="PF09084">
    <property type="entry name" value="NMT1"/>
    <property type="match status" value="1"/>
</dbReference>
<protein>
    <submittedName>
        <fullName evidence="3">Sulfonate transport system substrate-binding protein</fullName>
    </submittedName>
</protein>
<dbReference type="InterPro" id="IPR015168">
    <property type="entry name" value="SsuA/THI5"/>
</dbReference>
<name>A0A1H4YQH5_TSUTY</name>
<dbReference type="EMBL" id="FNSA01000003">
    <property type="protein sequence ID" value="SED19400.1"/>
    <property type="molecule type" value="Genomic_DNA"/>
</dbReference>
<keyword evidence="1" id="KW-0732">Signal</keyword>
<dbReference type="PROSITE" id="PS51257">
    <property type="entry name" value="PROKAR_LIPOPROTEIN"/>
    <property type="match status" value="1"/>
</dbReference>
<dbReference type="Proteomes" id="UP000182241">
    <property type="component" value="Unassembled WGS sequence"/>
</dbReference>
<proteinExistence type="predicted"/>
<organism evidence="3 4">
    <name type="scientific">Tsukamurella tyrosinosolvens</name>
    <dbReference type="NCBI Taxonomy" id="57704"/>
    <lineage>
        <taxon>Bacteria</taxon>
        <taxon>Bacillati</taxon>
        <taxon>Actinomycetota</taxon>
        <taxon>Actinomycetes</taxon>
        <taxon>Mycobacteriales</taxon>
        <taxon>Tsukamurellaceae</taxon>
        <taxon>Tsukamurella</taxon>
    </lineage>
</organism>
<dbReference type="Gene3D" id="3.40.190.10">
    <property type="entry name" value="Periplasmic binding protein-like II"/>
    <property type="match status" value="2"/>
</dbReference>
<dbReference type="STRING" id="57704.SAMN04489793_4252"/>
<gene>
    <name evidence="3" type="ORF">SAMN04489793_4252</name>
</gene>
<keyword evidence="4" id="KW-1185">Reference proteome</keyword>
<dbReference type="SUPFAM" id="SSF53850">
    <property type="entry name" value="Periplasmic binding protein-like II"/>
    <property type="match status" value="1"/>
</dbReference>
<reference evidence="4" key="1">
    <citation type="submission" date="2016-10" db="EMBL/GenBank/DDBJ databases">
        <authorList>
            <person name="Varghese N."/>
            <person name="Submissions S."/>
        </authorList>
    </citation>
    <scope>NUCLEOTIDE SEQUENCE [LARGE SCALE GENOMIC DNA]</scope>
    <source>
        <strain evidence="4">DSM 44234</strain>
    </source>
</reference>
<dbReference type="OrthoDB" id="506623at2"/>